<organism evidence="1 2">
    <name type="scientific">Pseudocohnilembus persalinus</name>
    <name type="common">Ciliate</name>
    <dbReference type="NCBI Taxonomy" id="266149"/>
    <lineage>
        <taxon>Eukaryota</taxon>
        <taxon>Sar</taxon>
        <taxon>Alveolata</taxon>
        <taxon>Ciliophora</taxon>
        <taxon>Intramacronucleata</taxon>
        <taxon>Oligohymenophorea</taxon>
        <taxon>Scuticociliatia</taxon>
        <taxon>Philasterida</taxon>
        <taxon>Pseudocohnilembidae</taxon>
        <taxon>Pseudocohnilembus</taxon>
    </lineage>
</organism>
<sequence>MFVFSKFQCDQIYGWHSSVQYNSNGFASKITLNFQLSNNLPNGLIHLKFPFTDPLPQTAKVYQYNQPDSYIDSEEIYTVSSTSTLSYLIFYFQTTLESEKWYSIEIDVTEELDADFYQDPVQIFTTSYVDYTTELNQAILYDENPSLTQIYIKNAPQFIQLGIDATHESKNSKQIQGFGLQNYVFFDITPSIFTKNGAVFYIELLNEDFNFMKTCISVKNKQLQIEEIDFNFYTCSRDSSNYQRIKIIINKDIKANKTFRIKALLQNPNTVSSSGYKVYYYRVLNNEPVGQLVLWGFSSQSQVSPLLRKLYLSDETNSYYVYNNIQFRFSVGGQSPQDSDEFYYIVKVRVQHEQILEGSIAHNLPSSYGRTCVCSAYNSSPEYYIKCVNVGTLLEDEEYFVAAKVLYYSTSTFDSIDNENFGKITIIGNTVVDESTNQEDENLFISQLKQTNLNSNFFQQASSYLSSGGAPFSDNFSKTQVYSVDDDPTYSANDLWTSTDNEVTSIRYVSNKQALIFLIQADISLTCGSFAECTDANASTRNTKMNIFFNHNAINFEDENSGLLLASGDGSSVTEGHECTRANQCVNYQKNEKSTFNGYQYNYKKLYAQNNPPYGKFTFFNGDNTVDTNADPSVFTFDGQIGTGNNQNSLIIMREFQFTNNFAMDNFYAYNENQLDFVIAFYSGQQECQGDPCTLPTELQLASVSVIHGYTTNDPGDYSSLFINFVNYWNSNAGSYIPTYLRIFGTFDSDLITDNTSIGVFFDENISLSFTKNYDEEHSYYCGGVKSGQFYEDCELILGQNFESTNIWRHQNGVIFKNFAVDSSEIDVYIPVETTANDPLQLTLGLFTYSSSDTTQKSYSTQAIYKIYGTLSDSTVFQSNSFDASVSVAEGRLGTTSSSEVFDYQLEAYDISTNTLEFSPMATTNIDFSANTKKGAGLTIVANDIDIFSNEQYLNLDAGTENYPCNYIQIGESKFSVFCPFDNGVTTLNTANSDIGLDIQFDQFPISSYVDNVFIYGLSDENGIGRAINTETTQIQPATTQTCTLETYDGEILNQNDAKIQEFQIKVTLTNEISIDPEGLTGTGFIFVEFVTNLASADLANFCEIDIIGIGCTFDNSLTNPSASLTVTDEIESNSISKFALTLQLEALTTPTSPITYDINILIGNSFDGTTTWIWGTQLDDDQKITWESCTGGQITADGTAPDIAVFYLNTEAQLEIAVQTIYSYFKVIFGPGTSREQIDEGDYFEIDLGWLYESQITDLNCQIRDGEDFETIIYDFNKIDVSSNPIKIYAGKDIPIYQSIPQTYMLYCYNAVVPTIVTGNDITVQWVDKNGINAVQTTTDVISSITVSSISSALTATLSKEFATPGYSGKFIFSITYSGGDLTNLSRLFIVFPENISPNLNSKMGTFECSIDGQATSCGNILQRRIYVLIPSAITSGTAFELVIQGITLPAYDASYASKSIWIAVSESGKYGEILDYTTIADTELTSSLTNFDITDSALQPNENRNKIFHSIYTNLPVQSVVQGEVFYLDIFNSPYSKIWDPICKLIRSDDVSNYNWLSSCEYLTQERIKLTFKSTDTNITVSSKQYELQIKNGPSPINYITDSARNTMIYRIFFTNDDSTNDYIINQSVYESDLALVSFEADNTYKNTYFKFFYANGTEQKTSEEFLAFKGYYGSYLELNSQNEDFQDNIFSSTLNLALTGTDIDDFTYTPSYIKTSINEENPSVKFAVGQNLIAQNYVFETYKISSRDIWYDRNTPILPVKVLNDPCDSLTVSNTLIQVPLDGSSSELKVYFESCFPLTSISITASFDSSSAYEFEEDTQTITNNGNFTNNIMQWKITNTDNSVTPGDLVNIIWNFGGDDAEFYIDPPVVQVTTYTETASSNTSPDVSLTYTASEQTSQALVIKYQCSENSLVLYTLFQSDLENQYQILYNQEHISAILLNGYLEFLEYEIYNSTYQIFGSDYVKAGEQQTLELKNIKYDAEYDVHLYCINYYNGVGSKTLSNIATPSNGGKNAKLTINFDQKIDYSAQSEVACSLAEILVINPKYIVSEDGIKCATIQQYDFSDDSIHFQSPDLKNSVKFFIMKNYETNDDDNYIKVQNIRIEDSETQDQFIQSLNYALSEQISVYPEVKSISYSSIDEITTVPEIQIGDSQTTSSTLTQSFKLTNIEGYIGVSLQKTLTESNSLISEQNIYPTLTQAFFGLDGDNQATVYSTIQKADKNKEIEFKITGLSSKQIYTLYYYAFPGDNVNPDGVNSGLQKLNYMILSTDISYSYGQLNQSFSWFFAVLVLILVA</sequence>
<name>A0A0V0R158_PSEPJ</name>
<gene>
    <name evidence="1" type="ORF">PPERSA_01174</name>
</gene>
<dbReference type="Proteomes" id="UP000054937">
    <property type="component" value="Unassembled WGS sequence"/>
</dbReference>
<protein>
    <submittedName>
        <fullName evidence="1">Uncharacterized protein</fullName>
    </submittedName>
</protein>
<accession>A0A0V0R158</accession>
<reference evidence="1 2" key="1">
    <citation type="journal article" date="2015" name="Sci. Rep.">
        <title>Genome of the facultative scuticociliatosis pathogen Pseudocohnilembus persalinus provides insight into its virulence through horizontal gene transfer.</title>
        <authorList>
            <person name="Xiong J."/>
            <person name="Wang G."/>
            <person name="Cheng J."/>
            <person name="Tian M."/>
            <person name="Pan X."/>
            <person name="Warren A."/>
            <person name="Jiang C."/>
            <person name="Yuan D."/>
            <person name="Miao W."/>
        </authorList>
    </citation>
    <scope>NUCLEOTIDE SEQUENCE [LARGE SCALE GENOMIC DNA]</scope>
    <source>
        <strain evidence="1">36N120E</strain>
    </source>
</reference>
<evidence type="ECO:0000313" key="2">
    <source>
        <dbReference type="Proteomes" id="UP000054937"/>
    </source>
</evidence>
<comment type="caution">
    <text evidence="1">The sequence shown here is derived from an EMBL/GenBank/DDBJ whole genome shotgun (WGS) entry which is preliminary data.</text>
</comment>
<dbReference type="EMBL" id="LDAU01000067">
    <property type="protein sequence ID" value="KRX08244.1"/>
    <property type="molecule type" value="Genomic_DNA"/>
</dbReference>
<keyword evidence="2" id="KW-1185">Reference proteome</keyword>
<proteinExistence type="predicted"/>
<evidence type="ECO:0000313" key="1">
    <source>
        <dbReference type="EMBL" id="KRX08244.1"/>
    </source>
</evidence>
<dbReference type="InParanoid" id="A0A0V0R158"/>